<dbReference type="InterPro" id="IPR006827">
    <property type="entry name" value="Lant_deHydtase_N"/>
</dbReference>
<proteinExistence type="predicted"/>
<keyword evidence="4" id="KW-1185">Reference proteome</keyword>
<evidence type="ECO:0000313" key="3">
    <source>
        <dbReference type="EMBL" id="GAO07666.1"/>
    </source>
</evidence>
<gene>
    <name evidence="3" type="ORF">TPA0598_03_01270</name>
</gene>
<dbReference type="Pfam" id="PF04738">
    <property type="entry name" value="Lant_dehydr_N"/>
    <property type="match status" value="1"/>
</dbReference>
<reference evidence="4" key="1">
    <citation type="submission" date="2014-09" db="EMBL/GenBank/DDBJ databases">
        <title>Whole genome shotgun sequence of Streptomyces sp. NBRC 110027.</title>
        <authorList>
            <person name="Komaki H."/>
            <person name="Ichikawa N."/>
            <person name="Katano-Makiyama Y."/>
            <person name="Hosoyama A."/>
            <person name="Hashimoto M."/>
            <person name="Uohara A."/>
            <person name="Kitahashi Y."/>
            <person name="Ohji S."/>
            <person name="Kimura A."/>
            <person name="Yamazoe A."/>
            <person name="Igarashi Y."/>
            <person name="Fujita N."/>
        </authorList>
    </citation>
    <scope>NUCLEOTIDE SEQUENCE [LARGE SCALE GENOMIC DNA]</scope>
    <source>
        <strain evidence="4">NBRC 110027</strain>
    </source>
</reference>
<reference evidence="3 4" key="2">
    <citation type="journal article" date="2015" name="Stand. Genomic Sci.">
        <title>Draft genome sequence of marine-derived Streptomyces sp. TP-A0598, a producer of anti-MRSA antibiotic lydicamycins.</title>
        <authorList>
            <person name="Komaki H."/>
            <person name="Ichikawa N."/>
            <person name="Hosoyama A."/>
            <person name="Fujita N."/>
            <person name="Igarashi Y."/>
        </authorList>
    </citation>
    <scope>NUCLEOTIDE SEQUENCE [LARGE SCALE GENOMIC DNA]</scope>
    <source>
        <strain evidence="3 4">NBRC 110027</strain>
    </source>
</reference>
<feature type="region of interest" description="Disordered" evidence="1">
    <location>
        <begin position="1"/>
        <end position="44"/>
    </location>
</feature>
<evidence type="ECO:0000256" key="1">
    <source>
        <dbReference type="SAM" id="MobiDB-lite"/>
    </source>
</evidence>
<protein>
    <recommendedName>
        <fullName evidence="2">Lantibiotic dehydratase N-terminal domain-containing protein</fullName>
    </recommendedName>
</protein>
<evidence type="ECO:0000259" key="2">
    <source>
        <dbReference type="Pfam" id="PF04738"/>
    </source>
</evidence>
<feature type="domain" description="Lantibiotic dehydratase N-terminal" evidence="2">
    <location>
        <begin position="75"/>
        <end position="117"/>
    </location>
</feature>
<dbReference type="Proteomes" id="UP000048965">
    <property type="component" value="Unassembled WGS sequence"/>
</dbReference>
<feature type="compositionally biased region" description="Polar residues" evidence="1">
    <location>
        <begin position="1"/>
        <end position="25"/>
    </location>
</feature>
<dbReference type="AlphaFoldDB" id="A0A0P4R4K0"/>
<dbReference type="RefSeq" id="WP_107070659.1">
    <property type="nucleotide sequence ID" value="NZ_BBNO01000003.1"/>
</dbReference>
<name>A0A0P4R4K0_9ACTN</name>
<dbReference type="EMBL" id="BBNO01000003">
    <property type="protein sequence ID" value="GAO07666.1"/>
    <property type="molecule type" value="Genomic_DNA"/>
</dbReference>
<evidence type="ECO:0000313" key="4">
    <source>
        <dbReference type="Proteomes" id="UP000048965"/>
    </source>
</evidence>
<organism evidence="3 4">
    <name type="scientific">Streptomyces lydicamycinicus</name>
    <dbReference type="NCBI Taxonomy" id="1546107"/>
    <lineage>
        <taxon>Bacteria</taxon>
        <taxon>Bacillati</taxon>
        <taxon>Actinomycetota</taxon>
        <taxon>Actinomycetes</taxon>
        <taxon>Kitasatosporales</taxon>
        <taxon>Streptomycetaceae</taxon>
        <taxon>Streptomyces</taxon>
    </lineage>
</organism>
<comment type="caution">
    <text evidence="3">The sequence shown here is derived from an EMBL/GenBank/DDBJ whole genome shotgun (WGS) entry which is preliminary data.</text>
</comment>
<sequence>MSCQVVAPSTPSMNTAPPSSGSTGTRVGLPYSRDPNPSSLGLPSPRRYDAGLFAGGGEGFPAASVRIGAALEMFHGAPAWRTYRHRVLEHYGPHMLVPLLECTYPVTGIGLPDGCHTSTSAA</sequence>
<accession>A0A0P4R4K0</accession>